<accession>U5VNY9</accession>
<protein>
    <submittedName>
        <fullName evidence="4">Type ii secretion system protein e</fullName>
    </submittedName>
</protein>
<dbReference type="Pfam" id="PF00437">
    <property type="entry name" value="T2SSE"/>
    <property type="match status" value="1"/>
</dbReference>
<evidence type="ECO:0000256" key="2">
    <source>
        <dbReference type="SAM" id="MobiDB-lite"/>
    </source>
</evidence>
<keyword evidence="5" id="KW-1185">Reference proteome</keyword>
<dbReference type="NCBIfam" id="TIGR03819">
    <property type="entry name" value="heli_sec_ATPase"/>
    <property type="match status" value="1"/>
</dbReference>
<dbReference type="CDD" id="cd01130">
    <property type="entry name" value="VirB11-like_ATPase"/>
    <property type="match status" value="1"/>
</dbReference>
<dbReference type="Proteomes" id="UP000017746">
    <property type="component" value="Chromosome"/>
</dbReference>
<dbReference type="GO" id="GO:0016887">
    <property type="term" value="F:ATP hydrolysis activity"/>
    <property type="evidence" value="ECO:0007669"/>
    <property type="project" value="InterPro"/>
</dbReference>
<proteinExistence type="inferred from homology"/>
<gene>
    <name evidence="4" type="ORF">AFR_01845</name>
</gene>
<evidence type="ECO:0000259" key="3">
    <source>
        <dbReference type="Pfam" id="PF00437"/>
    </source>
</evidence>
<evidence type="ECO:0000256" key="1">
    <source>
        <dbReference type="ARBA" id="ARBA00006611"/>
    </source>
</evidence>
<dbReference type="eggNOG" id="COG4962">
    <property type="taxonomic scope" value="Bacteria"/>
</dbReference>
<dbReference type="STRING" id="1246995.AFR_01845"/>
<dbReference type="InterPro" id="IPR022399">
    <property type="entry name" value="TadA-like_ATPase"/>
</dbReference>
<name>U5VNY9_9ACTN</name>
<dbReference type="Gene3D" id="3.40.50.300">
    <property type="entry name" value="P-loop containing nucleotide triphosphate hydrolases"/>
    <property type="match status" value="1"/>
</dbReference>
<dbReference type="KEGG" id="afs:AFR_01845"/>
<dbReference type="SUPFAM" id="SSF52540">
    <property type="entry name" value="P-loop containing nucleoside triphosphate hydrolases"/>
    <property type="match status" value="1"/>
</dbReference>
<organism evidence="4 5">
    <name type="scientific">Actinoplanes friuliensis DSM 7358</name>
    <dbReference type="NCBI Taxonomy" id="1246995"/>
    <lineage>
        <taxon>Bacteria</taxon>
        <taxon>Bacillati</taxon>
        <taxon>Actinomycetota</taxon>
        <taxon>Actinomycetes</taxon>
        <taxon>Micromonosporales</taxon>
        <taxon>Micromonosporaceae</taxon>
        <taxon>Actinoplanes</taxon>
    </lineage>
</organism>
<feature type="region of interest" description="Disordered" evidence="2">
    <location>
        <begin position="1"/>
        <end position="23"/>
    </location>
</feature>
<reference evidence="4 5" key="1">
    <citation type="journal article" date="2014" name="J. Biotechnol.">
        <title>Complete genome sequence of the actinobacterium Actinoplanes friuliensis HAG 010964, producer of the lipopeptide antibiotic friulimycin.</title>
        <authorList>
            <person name="Ruckert C."/>
            <person name="Szczepanowski R."/>
            <person name="Albersmeier A."/>
            <person name="Goesmann A."/>
            <person name="Fischer N."/>
            <person name="Steinkamper A."/>
            <person name="Puhler A."/>
            <person name="Biener R."/>
            <person name="Schwartz D."/>
            <person name="Kalinowski J."/>
        </authorList>
    </citation>
    <scope>NUCLEOTIDE SEQUENCE [LARGE SCALE GENOMIC DNA]</scope>
    <source>
        <strain evidence="4 5">DSM 7358</strain>
    </source>
</reference>
<sequence>MTTPFVASASTGRHAQRRHEPAGVADRVRRRFAADGVDATPAAVVTAVRNEPGAVVLGDTAVLRLADRVHDQLVGAGPLAPLLADPAVTDVLVNGAQVWVDRGAGLQRAAVALGSAEDVRRLAQRLAAACGRRLDDGQPYADARLPDGTRLHAVLPPVATSGPYLSLRTFRQRPFSLADLVEHGTVPAAVAPLLTAVVSARLAYLVTGGTGSGKTTLLGTLLGLVPPTERIVLVEDAAELRPVHPHVVALQARTANVEGAGVVGLTDLVRQALRMRPDRLVVGECRGAEIVDLLGALNTGHEGGAGTLHANAPADVPARLEALGMLGGLPRAALHAQVLAALQVVLQVRRTDRGRVLESVGVLLPAGEQRLVTVVPAWRRGRGAGPGAESLARQLTERGVAVPPILGVRA</sequence>
<dbReference type="PANTHER" id="PTHR30486">
    <property type="entry name" value="TWITCHING MOTILITY PROTEIN PILT"/>
    <property type="match status" value="1"/>
</dbReference>
<dbReference type="EMBL" id="CP006272">
    <property type="protein sequence ID" value="AGZ38658.1"/>
    <property type="molecule type" value="Genomic_DNA"/>
</dbReference>
<feature type="domain" description="Bacterial type II secretion system protein E" evidence="3">
    <location>
        <begin position="75"/>
        <end position="346"/>
    </location>
</feature>
<dbReference type="InterPro" id="IPR027417">
    <property type="entry name" value="P-loop_NTPase"/>
</dbReference>
<feature type="compositionally biased region" description="Polar residues" evidence="2">
    <location>
        <begin position="1"/>
        <end position="13"/>
    </location>
</feature>
<dbReference type="AlphaFoldDB" id="U5VNY9"/>
<dbReference type="RefSeq" id="WP_023357601.1">
    <property type="nucleotide sequence ID" value="NC_022657.1"/>
</dbReference>
<dbReference type="HOGENOM" id="CLU_005379_8_0_11"/>
<evidence type="ECO:0000313" key="4">
    <source>
        <dbReference type="EMBL" id="AGZ38658.1"/>
    </source>
</evidence>
<comment type="similarity">
    <text evidence="1">Belongs to the GSP E family.</text>
</comment>
<dbReference type="OrthoDB" id="9810761at2"/>
<dbReference type="PATRIC" id="fig|1246995.3.peg.373"/>
<evidence type="ECO:0000313" key="5">
    <source>
        <dbReference type="Proteomes" id="UP000017746"/>
    </source>
</evidence>
<dbReference type="Gene3D" id="3.30.450.380">
    <property type="match status" value="1"/>
</dbReference>
<dbReference type="InterPro" id="IPR001482">
    <property type="entry name" value="T2SS/T4SS_dom"/>
</dbReference>
<dbReference type="PANTHER" id="PTHR30486:SF6">
    <property type="entry name" value="TYPE IV PILUS RETRACTATION ATPASE PILT"/>
    <property type="match status" value="1"/>
</dbReference>
<dbReference type="InterPro" id="IPR050921">
    <property type="entry name" value="T4SS_GSP_E_ATPase"/>
</dbReference>